<comment type="caution">
    <text evidence="1">The sequence shown here is derived from an EMBL/GenBank/DDBJ whole genome shotgun (WGS) entry which is preliminary data.</text>
</comment>
<name>A0ABW4W2H7_9BACI</name>
<accession>A0ABW4W2H7</accession>
<proteinExistence type="predicted"/>
<dbReference type="InterPro" id="IPR025622">
    <property type="entry name" value="YqzE"/>
</dbReference>
<evidence type="ECO:0000313" key="2">
    <source>
        <dbReference type="Proteomes" id="UP001597383"/>
    </source>
</evidence>
<evidence type="ECO:0000313" key="1">
    <source>
        <dbReference type="EMBL" id="MFD2045992.1"/>
    </source>
</evidence>
<dbReference type="Proteomes" id="UP001597383">
    <property type="component" value="Unassembled WGS sequence"/>
</dbReference>
<sequence>MSNDYIKGVTEKVVSYMDLPREEKRKRREEHKAEKQQKNNLNRWFGVLPLAIRISLKKD</sequence>
<dbReference type="EMBL" id="JBHUHQ010000021">
    <property type="protein sequence ID" value="MFD2045992.1"/>
    <property type="molecule type" value="Genomic_DNA"/>
</dbReference>
<protein>
    <submittedName>
        <fullName evidence="1">YqzE family protein</fullName>
    </submittedName>
</protein>
<reference evidence="2" key="1">
    <citation type="journal article" date="2019" name="Int. J. Syst. Evol. Microbiol.">
        <title>The Global Catalogue of Microorganisms (GCM) 10K type strain sequencing project: providing services to taxonomists for standard genome sequencing and annotation.</title>
        <authorList>
            <consortium name="The Broad Institute Genomics Platform"/>
            <consortium name="The Broad Institute Genome Sequencing Center for Infectious Disease"/>
            <person name="Wu L."/>
            <person name="Ma J."/>
        </authorList>
    </citation>
    <scope>NUCLEOTIDE SEQUENCE [LARGE SCALE GENOMIC DNA]</scope>
    <source>
        <strain evidence="2">R28</strain>
    </source>
</reference>
<dbReference type="Pfam" id="PF14038">
    <property type="entry name" value="YqzE"/>
    <property type="match status" value="1"/>
</dbReference>
<organism evidence="1 2">
    <name type="scientific">Ornithinibacillus salinisoli</name>
    <dbReference type="NCBI Taxonomy" id="1848459"/>
    <lineage>
        <taxon>Bacteria</taxon>
        <taxon>Bacillati</taxon>
        <taxon>Bacillota</taxon>
        <taxon>Bacilli</taxon>
        <taxon>Bacillales</taxon>
        <taxon>Bacillaceae</taxon>
        <taxon>Ornithinibacillus</taxon>
    </lineage>
</organism>
<dbReference type="RefSeq" id="WP_377557069.1">
    <property type="nucleotide sequence ID" value="NZ_JBHUHQ010000021.1"/>
</dbReference>
<keyword evidence="2" id="KW-1185">Reference proteome</keyword>
<gene>
    <name evidence="1" type="ORF">ACFSJF_17070</name>
</gene>